<reference evidence="3" key="1">
    <citation type="journal article" date="2024" name="J Bioinform Genom">
        <title>Complete genome sequence of the type strain bacterium Sphaerochaeta associata GLS2t (VKM B-2742)t.</title>
        <authorList>
            <person name="Troshina O.Y."/>
            <person name="Tepeeva A.N."/>
            <person name="Arzamasceva V.O."/>
            <person name="Whitman W.B."/>
            <person name="Varghese N."/>
            <person name="Shapiro N."/>
            <person name="Woyke T."/>
            <person name="Kripides N.C."/>
            <person name="Vasilenko O.V."/>
        </authorList>
    </citation>
    <scope>NUCLEOTIDE SEQUENCE [LARGE SCALE GENOMIC DNA]</scope>
    <source>
        <strain evidence="3">GLS2T</strain>
    </source>
</reference>
<dbReference type="EMBL" id="CP094929">
    <property type="protein sequence ID" value="UOM51474.1"/>
    <property type="molecule type" value="Genomic_DNA"/>
</dbReference>
<dbReference type="InterPro" id="IPR025139">
    <property type="entry name" value="DUF4062"/>
</dbReference>
<dbReference type="Pfam" id="PF13271">
    <property type="entry name" value="DUF4062"/>
    <property type="match status" value="1"/>
</dbReference>
<evidence type="ECO:0000313" key="2">
    <source>
        <dbReference type="EMBL" id="UOM51474.1"/>
    </source>
</evidence>
<proteinExistence type="predicted"/>
<gene>
    <name evidence="2" type="ORF">MUG09_01635</name>
</gene>
<organism evidence="2 3">
    <name type="scientific">Sphaerochaeta associata</name>
    <dbReference type="NCBI Taxonomy" id="1129264"/>
    <lineage>
        <taxon>Bacteria</taxon>
        <taxon>Pseudomonadati</taxon>
        <taxon>Spirochaetota</taxon>
        <taxon>Spirochaetia</taxon>
        <taxon>Spirochaetales</taxon>
        <taxon>Sphaerochaetaceae</taxon>
        <taxon>Sphaerochaeta</taxon>
    </lineage>
</organism>
<feature type="domain" description="DUF4062" evidence="1">
    <location>
        <begin position="3"/>
        <end position="76"/>
    </location>
</feature>
<protein>
    <submittedName>
        <fullName evidence="2">DUF4062 domain-containing protein</fullName>
    </submittedName>
</protein>
<keyword evidence="3" id="KW-1185">Reference proteome</keyword>
<evidence type="ECO:0000259" key="1">
    <source>
        <dbReference type="Pfam" id="PF13271"/>
    </source>
</evidence>
<dbReference type="Proteomes" id="UP000829708">
    <property type="component" value="Chromosome"/>
</dbReference>
<accession>A0ABY4DED3</accession>
<evidence type="ECO:0000313" key="3">
    <source>
        <dbReference type="Proteomes" id="UP000829708"/>
    </source>
</evidence>
<name>A0ABY4DED3_9SPIR</name>
<sequence>MLDRVYTLLTSFGYEVWMSHKGTVPVFSNRTAFGNCLQAVKDCDLFLGIITPNYGSGQDPKDSSSLSITHQEILKAIELNKPRWLLAHDNVVFARSLLNNLGYKGRAGRADLRLKKNQIFTDLRISDLYEDATIDHESPETVPLDERKGNWVQKYHSNNDGSIFIGSQFFRYQEVEEFIKENFQNGEPLQKNGGAS</sequence>